<feature type="compositionally biased region" description="Basic and acidic residues" evidence="1">
    <location>
        <begin position="387"/>
        <end position="402"/>
    </location>
</feature>
<dbReference type="InterPro" id="IPR044681">
    <property type="entry name" value="PICBP-like"/>
</dbReference>
<feature type="compositionally biased region" description="Polar residues" evidence="1">
    <location>
        <begin position="369"/>
        <end position="379"/>
    </location>
</feature>
<evidence type="ECO:0000313" key="3">
    <source>
        <dbReference type="Proteomes" id="UP000231279"/>
    </source>
</evidence>
<organism evidence="2 3">
    <name type="scientific">Handroanthus impetiginosus</name>
    <dbReference type="NCBI Taxonomy" id="429701"/>
    <lineage>
        <taxon>Eukaryota</taxon>
        <taxon>Viridiplantae</taxon>
        <taxon>Streptophyta</taxon>
        <taxon>Embryophyta</taxon>
        <taxon>Tracheophyta</taxon>
        <taxon>Spermatophyta</taxon>
        <taxon>Magnoliopsida</taxon>
        <taxon>eudicotyledons</taxon>
        <taxon>Gunneridae</taxon>
        <taxon>Pentapetalae</taxon>
        <taxon>asterids</taxon>
        <taxon>lamiids</taxon>
        <taxon>Lamiales</taxon>
        <taxon>Bignoniaceae</taxon>
        <taxon>Crescentiina</taxon>
        <taxon>Tabebuia alliance</taxon>
        <taxon>Handroanthus</taxon>
    </lineage>
</organism>
<sequence length="450" mass="50815">MVQRKVPSKLALQNKGTVDLKRKMKKSSSVKRPELDTLCSPSSKEQPPNYMKSTLSSNARKEQLQSQNPSFKPTRGYARKCSPVVLCENIDAKRATCSDYKFPDYLSLNLEGTSTVKVCPYTYCSLNDYHHRASLPPLKCFLSTRRRVIKNVKLGCLSPRSVKPISPTNKERQMDFFVEIYSNKNKEVIEEGPKECAMETLSRVPISYDDVLESLDENRDMNARDADNIYFSVQNHEVKVESMSNSEASEYHYEYLPETEVEPDPEEGKDKFAINSDKKGCNFNDILADEVSQESFDEESLSLDAFSTNDNGEFTYAKEGKDEFMTNSSDKGSNLTEFVSDELSQESFHEESFNSDAFSNFNNSESTGSCDYLQSLNDTKTSDIPPEEPKPAYDANHSKDTPVTDQSCHKNLIARESHSEVSHNLKIKNVATSETEDGVVSSYYQAQEAC</sequence>
<feature type="region of interest" description="Disordered" evidence="1">
    <location>
        <begin position="369"/>
        <end position="408"/>
    </location>
</feature>
<dbReference type="GO" id="GO:0005516">
    <property type="term" value="F:calmodulin binding"/>
    <property type="evidence" value="ECO:0007669"/>
    <property type="project" value="InterPro"/>
</dbReference>
<name>A0A2G9HFV7_9LAMI</name>
<feature type="region of interest" description="Disordered" evidence="1">
    <location>
        <begin position="1"/>
        <end position="75"/>
    </location>
</feature>
<keyword evidence="3" id="KW-1185">Reference proteome</keyword>
<dbReference type="PANTHER" id="PTHR33923">
    <property type="entry name" value="CALMODULIN-BINDING PROTEIN-RELATED"/>
    <property type="match status" value="1"/>
</dbReference>
<feature type="compositionally biased region" description="Polar residues" evidence="1">
    <location>
        <begin position="39"/>
        <end position="71"/>
    </location>
</feature>
<gene>
    <name evidence="2" type="ORF">CDL12_10939</name>
</gene>
<evidence type="ECO:0000256" key="1">
    <source>
        <dbReference type="SAM" id="MobiDB-lite"/>
    </source>
</evidence>
<dbReference type="Proteomes" id="UP000231279">
    <property type="component" value="Unassembled WGS sequence"/>
</dbReference>
<dbReference type="PANTHER" id="PTHR33923:SF2">
    <property type="entry name" value="CALMODULIN-BINDING PROTEIN-RELATED"/>
    <property type="match status" value="1"/>
</dbReference>
<dbReference type="EMBL" id="NKXS01001878">
    <property type="protein sequence ID" value="PIN16412.1"/>
    <property type="molecule type" value="Genomic_DNA"/>
</dbReference>
<protein>
    <submittedName>
        <fullName evidence="2">Uncharacterized protein</fullName>
    </submittedName>
</protein>
<dbReference type="OrthoDB" id="1304871at2759"/>
<evidence type="ECO:0000313" key="2">
    <source>
        <dbReference type="EMBL" id="PIN16412.1"/>
    </source>
</evidence>
<comment type="caution">
    <text evidence="2">The sequence shown here is derived from an EMBL/GenBank/DDBJ whole genome shotgun (WGS) entry which is preliminary data.</text>
</comment>
<proteinExistence type="predicted"/>
<dbReference type="STRING" id="429701.A0A2G9HFV7"/>
<accession>A0A2G9HFV7</accession>
<reference evidence="3" key="1">
    <citation type="journal article" date="2018" name="Gigascience">
        <title>Genome assembly of the Pink Ipe (Handroanthus impetiginosus, Bignoniaceae), a highly valued, ecologically keystone Neotropical timber forest tree.</title>
        <authorList>
            <person name="Silva-Junior O.B."/>
            <person name="Grattapaglia D."/>
            <person name="Novaes E."/>
            <person name="Collevatti R.G."/>
        </authorList>
    </citation>
    <scope>NUCLEOTIDE SEQUENCE [LARGE SCALE GENOMIC DNA]</scope>
    <source>
        <strain evidence="3">cv. UFG-1</strain>
    </source>
</reference>
<dbReference type="AlphaFoldDB" id="A0A2G9HFV7"/>